<reference evidence="2 3" key="1">
    <citation type="submission" date="2019-07" db="EMBL/GenBank/DDBJ databases">
        <title>Whole genome shotgun sequence of Cellulomonas persica NBRC 101101.</title>
        <authorList>
            <person name="Hosoyama A."/>
            <person name="Uohara A."/>
            <person name="Ohji S."/>
            <person name="Ichikawa N."/>
        </authorList>
    </citation>
    <scope>NUCLEOTIDE SEQUENCE [LARGE SCALE GENOMIC DNA]</scope>
    <source>
        <strain evidence="2 3">NBRC 101101</strain>
    </source>
</reference>
<comment type="caution">
    <text evidence="2">The sequence shown here is derived from an EMBL/GenBank/DDBJ whole genome shotgun (WGS) entry which is preliminary data.</text>
</comment>
<dbReference type="Gene3D" id="3.40.50.150">
    <property type="entry name" value="Vaccinia Virus protein VP39"/>
    <property type="match status" value="1"/>
</dbReference>
<keyword evidence="3" id="KW-1185">Reference proteome</keyword>
<organism evidence="2 3">
    <name type="scientific">Cellulomonas persica</name>
    <dbReference type="NCBI Taxonomy" id="76861"/>
    <lineage>
        <taxon>Bacteria</taxon>
        <taxon>Bacillati</taxon>
        <taxon>Actinomycetota</taxon>
        <taxon>Actinomycetes</taxon>
        <taxon>Micrococcales</taxon>
        <taxon>Cellulomonadaceae</taxon>
        <taxon>Cellulomonas</taxon>
    </lineage>
</organism>
<keyword evidence="1" id="KW-1133">Transmembrane helix</keyword>
<gene>
    <name evidence="2" type="ORF">CPE01_08730</name>
</gene>
<dbReference type="InterPro" id="IPR029063">
    <property type="entry name" value="SAM-dependent_MTases_sf"/>
</dbReference>
<dbReference type="Pfam" id="PF13578">
    <property type="entry name" value="Methyltransf_24"/>
    <property type="match status" value="1"/>
</dbReference>
<feature type="transmembrane region" description="Helical" evidence="1">
    <location>
        <begin position="7"/>
        <end position="27"/>
    </location>
</feature>
<feature type="transmembrane region" description="Helical" evidence="1">
    <location>
        <begin position="33"/>
        <end position="52"/>
    </location>
</feature>
<accession>A0A510UVJ8</accession>
<dbReference type="SUPFAM" id="SSF53335">
    <property type="entry name" value="S-adenosyl-L-methionine-dependent methyltransferases"/>
    <property type="match status" value="1"/>
</dbReference>
<dbReference type="Proteomes" id="UP000321386">
    <property type="component" value="Unassembled WGS sequence"/>
</dbReference>
<sequence length="394" mass="42602">MAVVQRRLLVMVAGVGLVVVAGLLGALAGWGRLVDAVLVVLAGVGVVLLLDLRRRAGESTVLFRRAAERDRELSRQVGALARARGAAAPGTSSPGTSSRTVTADLERQVAALGEQLAAVSASLVDAVSEPVQRVLGPDGQVEQMERRVIGSFEAERLQAAERHRELTAAFAQQGELVQSETKRTVDALTTVARDETRQVEALLQIVPGVDRNALLPPSGRWAMDARSIGHLLDIVRARAPRLVVELGGGTSTIWLGYEQRERQGRVVSVDHDPTFAGLTGESVSRHGLDDVVDVRLAELTERPDGASWYDTAVLEDLEGIDLLLVDGPPGHTGQKNRSFALPYFISRLSPDAVVLLDDANRPDEQEIVDEWCREFDLEQVDAGVSRLAVLRPRR</sequence>
<keyword evidence="1" id="KW-0472">Membrane</keyword>
<keyword evidence="1" id="KW-0812">Transmembrane</keyword>
<evidence type="ECO:0000256" key="1">
    <source>
        <dbReference type="SAM" id="Phobius"/>
    </source>
</evidence>
<dbReference type="AlphaFoldDB" id="A0A510UVJ8"/>
<evidence type="ECO:0000313" key="3">
    <source>
        <dbReference type="Proteomes" id="UP000321386"/>
    </source>
</evidence>
<proteinExistence type="predicted"/>
<protein>
    <submittedName>
        <fullName evidence="2">Uncharacterized protein</fullName>
    </submittedName>
</protein>
<evidence type="ECO:0000313" key="2">
    <source>
        <dbReference type="EMBL" id="GEK17140.1"/>
    </source>
</evidence>
<dbReference type="EMBL" id="BJUA01000003">
    <property type="protein sequence ID" value="GEK17140.1"/>
    <property type="molecule type" value="Genomic_DNA"/>
</dbReference>
<name>A0A510UVJ8_9CELL</name>